<dbReference type="Pfam" id="PF01419">
    <property type="entry name" value="Jacalin"/>
    <property type="match status" value="1"/>
</dbReference>
<evidence type="ECO:0000313" key="3">
    <source>
        <dbReference type="Proteomes" id="UP000692954"/>
    </source>
</evidence>
<dbReference type="OrthoDB" id="309642at2759"/>
<sequence length="343" mass="40022">MQAAMIAPNKVQIGIQNQKLDIFDDGIQLQKAGGLTKIQAIRVFFKENYIRGFEIFYKLKAGDLLKAGHNVPKSKKELQNVLLEIGPDDYVSEIFGAYQSAKKNRIINITFITYRGKVQTFGGKGDKSFGFCYPGSTFGAFKGGYKKSVEWLEIDVIPLPEDFKIEMEKLGILKIQQISIQPERTSSNTGQGGSLIVIPKIQVAKPMITVSTNNTLLANQQNKNLQQQQPYQNVQQQQYPLYQQQQQQQYPYQQQQQYPQQQQQQYPYQQQQQYPYQQQQQQYPQQQQQQQQQYPQYPQQQQQQYPFQQQQQTPFQQNVYVPYNQQQPQNQNGQNNNSYPKYN</sequence>
<dbReference type="PROSITE" id="PS51752">
    <property type="entry name" value="JACALIN_LECTIN"/>
    <property type="match status" value="1"/>
</dbReference>
<dbReference type="InterPro" id="IPR001229">
    <property type="entry name" value="Jacalin-like_lectin_dom"/>
</dbReference>
<feature type="domain" description="Jacalin-type lectin" evidence="1">
    <location>
        <begin position="8"/>
        <end position="158"/>
    </location>
</feature>
<reference evidence="2" key="1">
    <citation type="submission" date="2021-01" db="EMBL/GenBank/DDBJ databases">
        <authorList>
            <consortium name="Genoscope - CEA"/>
            <person name="William W."/>
        </authorList>
    </citation>
    <scope>NUCLEOTIDE SEQUENCE</scope>
</reference>
<gene>
    <name evidence="2" type="ORF">PSON_ATCC_30995.1.T1480067</name>
</gene>
<dbReference type="Proteomes" id="UP000692954">
    <property type="component" value="Unassembled WGS sequence"/>
</dbReference>
<protein>
    <recommendedName>
        <fullName evidence="1">Jacalin-type lectin domain-containing protein</fullName>
    </recommendedName>
</protein>
<proteinExistence type="predicted"/>
<keyword evidence="3" id="KW-1185">Reference proteome</keyword>
<comment type="caution">
    <text evidence="2">The sequence shown here is derived from an EMBL/GenBank/DDBJ whole genome shotgun (WGS) entry which is preliminary data.</text>
</comment>
<organism evidence="2 3">
    <name type="scientific">Paramecium sonneborni</name>
    <dbReference type="NCBI Taxonomy" id="65129"/>
    <lineage>
        <taxon>Eukaryota</taxon>
        <taxon>Sar</taxon>
        <taxon>Alveolata</taxon>
        <taxon>Ciliophora</taxon>
        <taxon>Intramacronucleata</taxon>
        <taxon>Oligohymenophorea</taxon>
        <taxon>Peniculida</taxon>
        <taxon>Parameciidae</taxon>
        <taxon>Paramecium</taxon>
    </lineage>
</organism>
<dbReference type="EMBL" id="CAJJDN010000148">
    <property type="protein sequence ID" value="CAD8123970.1"/>
    <property type="molecule type" value="Genomic_DNA"/>
</dbReference>
<name>A0A8S1RAL1_9CILI</name>
<evidence type="ECO:0000259" key="1">
    <source>
        <dbReference type="PROSITE" id="PS51752"/>
    </source>
</evidence>
<dbReference type="AlphaFoldDB" id="A0A8S1RAL1"/>
<evidence type="ECO:0000313" key="2">
    <source>
        <dbReference type="EMBL" id="CAD8123970.1"/>
    </source>
</evidence>
<accession>A0A8S1RAL1</accession>